<dbReference type="SUPFAM" id="SSF48498">
    <property type="entry name" value="Tetracyclin repressor-like, C-terminal domain"/>
    <property type="match status" value="1"/>
</dbReference>
<dbReference type="Pfam" id="PF00440">
    <property type="entry name" value="TetR_N"/>
    <property type="match status" value="1"/>
</dbReference>
<reference evidence="7" key="1">
    <citation type="journal article" date="2019" name="Int. J. Syst. Evol. Microbiol.">
        <title>The Global Catalogue of Microorganisms (GCM) 10K type strain sequencing project: providing services to taxonomists for standard genome sequencing and annotation.</title>
        <authorList>
            <consortium name="The Broad Institute Genomics Platform"/>
            <consortium name="The Broad Institute Genome Sequencing Center for Infectious Disease"/>
            <person name="Wu L."/>
            <person name="Ma J."/>
        </authorList>
    </citation>
    <scope>NUCLEOTIDE SEQUENCE [LARGE SCALE GENOMIC DNA]</scope>
    <source>
        <strain evidence="7">JCM 17551</strain>
    </source>
</reference>
<dbReference type="InterPro" id="IPR009057">
    <property type="entry name" value="Homeodomain-like_sf"/>
</dbReference>
<dbReference type="Proteomes" id="UP001501565">
    <property type="component" value="Unassembled WGS sequence"/>
</dbReference>
<evidence type="ECO:0000256" key="3">
    <source>
        <dbReference type="ARBA" id="ARBA00023163"/>
    </source>
</evidence>
<dbReference type="SUPFAM" id="SSF46689">
    <property type="entry name" value="Homeodomain-like"/>
    <property type="match status" value="1"/>
</dbReference>
<evidence type="ECO:0000256" key="2">
    <source>
        <dbReference type="ARBA" id="ARBA00023125"/>
    </source>
</evidence>
<dbReference type="Gene3D" id="1.10.10.60">
    <property type="entry name" value="Homeodomain-like"/>
    <property type="match status" value="1"/>
</dbReference>
<feature type="domain" description="HTH tetR-type" evidence="5">
    <location>
        <begin position="8"/>
        <end position="68"/>
    </location>
</feature>
<dbReference type="InterPro" id="IPR036271">
    <property type="entry name" value="Tet_transcr_reg_TetR-rel_C_sf"/>
</dbReference>
<proteinExistence type="predicted"/>
<comment type="caution">
    <text evidence="6">The sequence shown here is derived from an EMBL/GenBank/DDBJ whole genome shotgun (WGS) entry which is preliminary data.</text>
</comment>
<evidence type="ECO:0000259" key="5">
    <source>
        <dbReference type="PROSITE" id="PS50977"/>
    </source>
</evidence>
<accession>A0ABP7N4Q4</accession>
<keyword evidence="7" id="KW-1185">Reference proteome</keyword>
<dbReference type="InterPro" id="IPR001647">
    <property type="entry name" value="HTH_TetR"/>
</dbReference>
<keyword evidence="2 4" id="KW-0238">DNA-binding</keyword>
<evidence type="ECO:0000313" key="6">
    <source>
        <dbReference type="EMBL" id="GAA3936970.1"/>
    </source>
</evidence>
<evidence type="ECO:0000313" key="7">
    <source>
        <dbReference type="Proteomes" id="UP001501565"/>
    </source>
</evidence>
<keyword evidence="3" id="KW-0804">Transcription</keyword>
<dbReference type="PROSITE" id="PS01081">
    <property type="entry name" value="HTH_TETR_1"/>
    <property type="match status" value="1"/>
</dbReference>
<dbReference type="PANTHER" id="PTHR47506:SF1">
    <property type="entry name" value="HTH-TYPE TRANSCRIPTIONAL REGULATOR YJDC"/>
    <property type="match status" value="1"/>
</dbReference>
<sequence length="200" mass="21784">MAGGRKRAFDEDAALQAAMEVFWRKGYVGASLSDLTQSMGINKPSMYSAFGNKEELFLKATEFYLENKAKSHLPQLFEAGLSFKQRLKNYLMSIVADQCEGDDPKGCYVVMCQSEVASGDLPDSARLLLEGAGKYLQTLLMGVFNDDPEAKQLGLHENAELNALCLATTVSGTAGMARAKKTLVELEFVVDHSLRGIGLS</sequence>
<dbReference type="PANTHER" id="PTHR47506">
    <property type="entry name" value="TRANSCRIPTIONAL REGULATORY PROTEIN"/>
    <property type="match status" value="1"/>
</dbReference>
<name>A0ABP7N4Q4_9GAMM</name>
<keyword evidence="1" id="KW-0805">Transcription regulation</keyword>
<dbReference type="PRINTS" id="PR00455">
    <property type="entry name" value="HTHTETR"/>
</dbReference>
<evidence type="ECO:0000256" key="1">
    <source>
        <dbReference type="ARBA" id="ARBA00023015"/>
    </source>
</evidence>
<gene>
    <name evidence="6" type="ORF">GCM10022277_36690</name>
</gene>
<protein>
    <recommendedName>
        <fullName evidence="5">HTH tetR-type domain-containing protein</fullName>
    </recommendedName>
</protein>
<dbReference type="PROSITE" id="PS50977">
    <property type="entry name" value="HTH_TETR_2"/>
    <property type="match status" value="1"/>
</dbReference>
<dbReference type="InterPro" id="IPR023772">
    <property type="entry name" value="DNA-bd_HTH_TetR-type_CS"/>
</dbReference>
<organism evidence="6 7">
    <name type="scientific">Litoribacillus peritrichatus</name>
    <dbReference type="NCBI Taxonomy" id="718191"/>
    <lineage>
        <taxon>Bacteria</taxon>
        <taxon>Pseudomonadati</taxon>
        <taxon>Pseudomonadota</taxon>
        <taxon>Gammaproteobacteria</taxon>
        <taxon>Oceanospirillales</taxon>
        <taxon>Oceanospirillaceae</taxon>
        <taxon>Litoribacillus</taxon>
    </lineage>
</organism>
<feature type="DNA-binding region" description="H-T-H motif" evidence="4">
    <location>
        <begin position="31"/>
        <end position="50"/>
    </location>
</feature>
<evidence type="ECO:0000256" key="4">
    <source>
        <dbReference type="PROSITE-ProRule" id="PRU00335"/>
    </source>
</evidence>
<dbReference type="RefSeq" id="WP_344800074.1">
    <property type="nucleotide sequence ID" value="NZ_BAABBN010000012.1"/>
</dbReference>
<dbReference type="EMBL" id="BAABBN010000012">
    <property type="protein sequence ID" value="GAA3936970.1"/>
    <property type="molecule type" value="Genomic_DNA"/>
</dbReference>
<dbReference type="Gene3D" id="1.10.357.10">
    <property type="entry name" value="Tetracycline Repressor, domain 2"/>
    <property type="match status" value="1"/>
</dbReference>